<dbReference type="Proteomes" id="UP001521184">
    <property type="component" value="Unassembled WGS sequence"/>
</dbReference>
<feature type="compositionally biased region" description="Pro residues" evidence="1">
    <location>
        <begin position="85"/>
        <end position="104"/>
    </location>
</feature>
<organism evidence="2 3">
    <name type="scientific">Diplodia intermedia</name>
    <dbReference type="NCBI Taxonomy" id="856260"/>
    <lineage>
        <taxon>Eukaryota</taxon>
        <taxon>Fungi</taxon>
        <taxon>Dikarya</taxon>
        <taxon>Ascomycota</taxon>
        <taxon>Pezizomycotina</taxon>
        <taxon>Dothideomycetes</taxon>
        <taxon>Dothideomycetes incertae sedis</taxon>
        <taxon>Botryosphaeriales</taxon>
        <taxon>Botryosphaeriaceae</taxon>
        <taxon>Diplodia</taxon>
    </lineage>
</organism>
<reference evidence="2 3" key="1">
    <citation type="journal article" date="2023" name="Plant Dis.">
        <title>First Report of Diplodia intermedia Causing Canker and Dieback Diseases on Apple Trees in Canada.</title>
        <authorList>
            <person name="Ellouze W."/>
            <person name="Ilyukhin E."/>
            <person name="Sulman M."/>
            <person name="Ali S."/>
        </authorList>
    </citation>
    <scope>NUCLEOTIDE SEQUENCE [LARGE SCALE GENOMIC DNA]</scope>
    <source>
        <strain evidence="2 3">M45-28</strain>
    </source>
</reference>
<evidence type="ECO:0000313" key="3">
    <source>
        <dbReference type="Proteomes" id="UP001521184"/>
    </source>
</evidence>
<keyword evidence="3" id="KW-1185">Reference proteome</keyword>
<sequence>MPIRPKLLTLYALSAPYFAGTKKDVRAFNKTGQKIITHSKEEYVKAMPRQAGNEDDDFSDSYNYQTSEEPEEQRVAGPSNSGQKTPPPKAPAPVPSTPAPPHVQPAPLMARAPRAEKPPTQ</sequence>
<name>A0ABR3TN25_9PEZI</name>
<evidence type="ECO:0000313" key="2">
    <source>
        <dbReference type="EMBL" id="KAL1640991.1"/>
    </source>
</evidence>
<gene>
    <name evidence="2" type="ORF">SLS58_006433</name>
</gene>
<accession>A0ABR3TN25</accession>
<evidence type="ECO:0000256" key="1">
    <source>
        <dbReference type="SAM" id="MobiDB-lite"/>
    </source>
</evidence>
<dbReference type="EMBL" id="JAKEKT020000044">
    <property type="protein sequence ID" value="KAL1640991.1"/>
    <property type="molecule type" value="Genomic_DNA"/>
</dbReference>
<comment type="caution">
    <text evidence="2">The sequence shown here is derived from an EMBL/GenBank/DDBJ whole genome shotgun (WGS) entry which is preliminary data.</text>
</comment>
<feature type="region of interest" description="Disordered" evidence="1">
    <location>
        <begin position="46"/>
        <end position="121"/>
    </location>
</feature>
<proteinExistence type="predicted"/>
<protein>
    <submittedName>
        <fullName evidence="2">Uncharacterized protein</fullName>
    </submittedName>
</protein>